<dbReference type="SUPFAM" id="SSF75005">
    <property type="entry name" value="Arabinanase/levansucrase/invertase"/>
    <property type="match status" value="2"/>
</dbReference>
<name>A0ABQ2HZM4_9BACT</name>
<feature type="domain" description="Purple acid phosphatase N-terminal" evidence="4">
    <location>
        <begin position="38"/>
        <end position="135"/>
    </location>
</feature>
<feature type="domain" description="Calcineurin-like phosphoesterase" evidence="3">
    <location>
        <begin position="159"/>
        <end position="337"/>
    </location>
</feature>
<accession>A0ABQ2HZM4</accession>
<dbReference type="Gene3D" id="2.60.40.380">
    <property type="entry name" value="Purple acid phosphatase-like, N-terminal"/>
    <property type="match status" value="1"/>
</dbReference>
<comment type="caution">
    <text evidence="5">The sequence shown here is derived from an EMBL/GenBank/DDBJ whole genome shotgun (WGS) entry which is preliminary data.</text>
</comment>
<evidence type="ECO:0000256" key="1">
    <source>
        <dbReference type="ARBA" id="ARBA00022729"/>
    </source>
</evidence>
<proteinExistence type="predicted"/>
<feature type="chain" id="PRO_5046652049" description="3',5'-cyclic AMP phosphodiesterase CpdA" evidence="2">
    <location>
        <begin position="27"/>
        <end position="712"/>
    </location>
</feature>
<dbReference type="InterPro" id="IPR004843">
    <property type="entry name" value="Calcineurin-like_PHP"/>
</dbReference>
<dbReference type="Gene3D" id="2.115.10.20">
    <property type="entry name" value="Glycosyl hydrolase domain, family 43"/>
    <property type="match status" value="2"/>
</dbReference>
<dbReference type="SUPFAM" id="SSF49363">
    <property type="entry name" value="Purple acid phosphatase, N-terminal domain"/>
    <property type="match status" value="1"/>
</dbReference>
<dbReference type="InterPro" id="IPR029052">
    <property type="entry name" value="Metallo-depent_PP-like"/>
</dbReference>
<dbReference type="Pfam" id="PF00149">
    <property type="entry name" value="Metallophos"/>
    <property type="match status" value="1"/>
</dbReference>
<reference evidence="6" key="1">
    <citation type="journal article" date="2019" name="Int. J. Syst. Evol. Microbiol.">
        <title>The Global Catalogue of Microorganisms (GCM) 10K type strain sequencing project: providing services to taxonomists for standard genome sequencing and annotation.</title>
        <authorList>
            <consortium name="The Broad Institute Genomics Platform"/>
            <consortium name="The Broad Institute Genome Sequencing Center for Infectious Disease"/>
            <person name="Wu L."/>
            <person name="Ma J."/>
        </authorList>
    </citation>
    <scope>NUCLEOTIDE SEQUENCE [LARGE SCALE GENOMIC DNA]</scope>
    <source>
        <strain evidence="6">CGMCC 1.6375</strain>
    </source>
</reference>
<dbReference type="PANTHER" id="PTHR22953:SF153">
    <property type="entry name" value="PURPLE ACID PHOSPHATASE"/>
    <property type="match status" value="1"/>
</dbReference>
<dbReference type="Proteomes" id="UP000632339">
    <property type="component" value="Unassembled WGS sequence"/>
</dbReference>
<dbReference type="CDD" id="cd00063">
    <property type="entry name" value="FN3"/>
    <property type="match status" value="1"/>
</dbReference>
<dbReference type="PANTHER" id="PTHR22953">
    <property type="entry name" value="ACID PHOSPHATASE RELATED"/>
    <property type="match status" value="1"/>
</dbReference>
<protein>
    <recommendedName>
        <fullName evidence="7">3',5'-cyclic AMP phosphodiesterase CpdA</fullName>
    </recommendedName>
</protein>
<dbReference type="InterPro" id="IPR008963">
    <property type="entry name" value="Purple_acid_Pase-like_N"/>
</dbReference>
<dbReference type="InterPro" id="IPR023296">
    <property type="entry name" value="Glyco_hydro_beta-prop_sf"/>
</dbReference>
<evidence type="ECO:0008006" key="7">
    <source>
        <dbReference type="Google" id="ProtNLM"/>
    </source>
</evidence>
<sequence>MMYFKNNISKILSTGALAAWALTVSAQNPERYAPTAVPDRIVLNVTADPSTSMAVNWRTSEAATESFAEIAVAEADPRFVSKAKKLKAKTEKLVWEDTPTAHYHSVIFENLQPGTKYAYRVGGEAGWSEWIHFTTAGTRADRLSFIYYGDVQVNISSMWSRVAREAYAKAPDARLAIYAGDLINKANRDVEWGDWFRGGGFIHSMIPAFPTPGNHDHFETPEGINTTSVFWRPQFTLPENGPKGLEETCYYADVQGVRFISLNSDQVEVSEHWAQAQRQWLEGILKNNPNPWTVVTFHHPIFSPKTTRDNQRMRETFKPLFDKYKVDLVLQGHDHTYARGMANIPMAEKGAQSGTMYVVSVSGPKMTDSNVEKAAWMDRSAIYTQLFHVVNVEGGKLSFDTYTATGALFDAFDLIKQPGKINRMEERMQGNAATEFPAEIVKFKAHNGNPLFKGTADSNTWDEKIRERGYILREGGKYYMWYTGYTKATGDSMKYLGLATSDDGLTWKRHPKNPIHKRLWVEDMCVVKDGSTYYMFAESKDDIAHLLTSTDRIHWKDRGAIDIRLKNGSPISKGPFGTPTVWKEKGIWYLFYERNDAAVWLATSKDLQKWTNVQDEPVLDAGPEKYDAFAVAFNKIIQYKGLYYAYYHASAYKDWREWTMNVAVSKDLIHWKKYEGNPIVGNDSSSGFPVFDGKQYRFYTMHPDVRVYFPEK</sequence>
<keyword evidence="6" id="KW-1185">Reference proteome</keyword>
<feature type="signal peptide" evidence="2">
    <location>
        <begin position="1"/>
        <end position="26"/>
    </location>
</feature>
<dbReference type="Gene3D" id="3.60.21.10">
    <property type="match status" value="1"/>
</dbReference>
<dbReference type="SUPFAM" id="SSF56300">
    <property type="entry name" value="Metallo-dependent phosphatases"/>
    <property type="match status" value="1"/>
</dbReference>
<dbReference type="InterPro" id="IPR003961">
    <property type="entry name" value="FN3_dom"/>
</dbReference>
<evidence type="ECO:0000259" key="4">
    <source>
        <dbReference type="Pfam" id="PF16656"/>
    </source>
</evidence>
<organism evidence="5 6">
    <name type="scientific">Dyadobacter beijingensis</name>
    <dbReference type="NCBI Taxonomy" id="365489"/>
    <lineage>
        <taxon>Bacteria</taxon>
        <taxon>Pseudomonadati</taxon>
        <taxon>Bacteroidota</taxon>
        <taxon>Cytophagia</taxon>
        <taxon>Cytophagales</taxon>
        <taxon>Spirosomataceae</taxon>
        <taxon>Dyadobacter</taxon>
    </lineage>
</organism>
<gene>
    <name evidence="5" type="ORF">GCM10010967_29790</name>
</gene>
<evidence type="ECO:0000259" key="3">
    <source>
        <dbReference type="Pfam" id="PF00149"/>
    </source>
</evidence>
<dbReference type="Pfam" id="PF16656">
    <property type="entry name" value="Pur_ac_phosph_N"/>
    <property type="match status" value="1"/>
</dbReference>
<evidence type="ECO:0000256" key="2">
    <source>
        <dbReference type="SAM" id="SignalP"/>
    </source>
</evidence>
<keyword evidence="1 2" id="KW-0732">Signal</keyword>
<evidence type="ECO:0000313" key="5">
    <source>
        <dbReference type="EMBL" id="GGM94529.1"/>
    </source>
</evidence>
<dbReference type="InterPro" id="IPR015914">
    <property type="entry name" value="PAPs_N"/>
</dbReference>
<dbReference type="InterPro" id="IPR039331">
    <property type="entry name" value="PAPs-like"/>
</dbReference>
<evidence type="ECO:0000313" key="6">
    <source>
        <dbReference type="Proteomes" id="UP000632339"/>
    </source>
</evidence>
<dbReference type="EMBL" id="BMLI01000001">
    <property type="protein sequence ID" value="GGM94529.1"/>
    <property type="molecule type" value="Genomic_DNA"/>
</dbReference>